<dbReference type="AlphaFoldDB" id="J2STR9"/>
<dbReference type="PANTHER" id="PTHR32305:SF15">
    <property type="entry name" value="PROTEIN RHSA-RELATED"/>
    <property type="match status" value="1"/>
</dbReference>
<keyword evidence="1" id="KW-0732">Signal</keyword>
<dbReference type="InterPro" id="IPR050708">
    <property type="entry name" value="T6SS_VgrG/RHS"/>
</dbReference>
<feature type="domain" description="DUF6443" evidence="2">
    <location>
        <begin position="30"/>
        <end position="157"/>
    </location>
</feature>
<dbReference type="PROSITE" id="PS51257">
    <property type="entry name" value="PROKAR_LIPOPROTEIN"/>
    <property type="match status" value="1"/>
</dbReference>
<dbReference type="Pfam" id="PF20041">
    <property type="entry name" value="DUF6443"/>
    <property type="match status" value="1"/>
</dbReference>
<keyword evidence="4" id="KW-1185">Reference proteome</keyword>
<proteinExistence type="predicted"/>
<evidence type="ECO:0000313" key="3">
    <source>
        <dbReference type="EMBL" id="EJL68982.1"/>
    </source>
</evidence>
<comment type="caution">
    <text evidence="3">The sequence shown here is derived from an EMBL/GenBank/DDBJ whole genome shotgun (WGS) entry which is preliminary data.</text>
</comment>
<feature type="signal peptide" evidence="1">
    <location>
        <begin position="1"/>
        <end position="23"/>
    </location>
</feature>
<reference evidence="3 4" key="1">
    <citation type="journal article" date="2012" name="J. Bacteriol.">
        <title>Twenty-one genome sequences from Pseudomonas species and 19 genome sequences from diverse bacteria isolated from the rhizosphere and endosphere of Populus deltoides.</title>
        <authorList>
            <person name="Brown S.D."/>
            <person name="Utturkar S.M."/>
            <person name="Klingeman D.M."/>
            <person name="Johnson C.M."/>
            <person name="Martin S.L."/>
            <person name="Land M.L."/>
            <person name="Lu T.Y."/>
            <person name="Schadt C.W."/>
            <person name="Doktycz M.J."/>
            <person name="Pelletier D.A."/>
        </authorList>
    </citation>
    <scope>NUCLEOTIDE SEQUENCE [LARGE SCALE GENOMIC DNA]</scope>
    <source>
        <strain evidence="3 4">CF314</strain>
    </source>
</reference>
<dbReference type="Gene3D" id="2.180.10.10">
    <property type="entry name" value="RHS repeat-associated core"/>
    <property type="match status" value="1"/>
</dbReference>
<dbReference type="InterPro" id="IPR022385">
    <property type="entry name" value="Rhs_assc_core"/>
</dbReference>
<dbReference type="InterPro" id="IPR045619">
    <property type="entry name" value="DUF6443"/>
</dbReference>
<evidence type="ECO:0000256" key="1">
    <source>
        <dbReference type="SAM" id="SignalP"/>
    </source>
</evidence>
<dbReference type="EMBL" id="AKJY01000081">
    <property type="protein sequence ID" value="EJL68982.1"/>
    <property type="molecule type" value="Genomic_DNA"/>
</dbReference>
<sequence>MKRYLITKAITIFSLVFACISYAQTSTENYIQSKTCLTGDCTKKSEIITYFDGLGRAKQVIAVKVTPTGKDMVTPVTYDGFGRQVKDILPVPVATQNSLIHTSITDENSANTYYGVSNAYSEKELEKSPLDRILSQANPGDEWKMSSGHTQKFKYETNAASEVKKFVTTTTINTVSGVSNTISALSIPAGSAGLYTAGILYKNTITDEDGNPVIQFKNGRGQTLLIRKTDGTQNLDTYYVYNEYNQQAFVIPPQAVKKIEQNNNTVTATILNELCYQYKYDGQDRLVEKKLPGKDWEFFVYDKQDRLVFVQDGVLRTLNNTFNTKGWLFTKYDEFGRVVYTGFFSNTATRQVLQSILNNLAANPYNNEKRSNTPFNLLGVDIYYDNKGYPTTNMKLLTTNYYDTYPQGAESVPTVLGQYTLPHTLGSSDDASTKGLQTASYVRNIEDEQWTRIYSYYDSKGRVIATKSTNHLGGYTNKDLKLNFTGLVDEAYTYHAKTRVSPEVVVKERFIYDDQGRMLKNFHQVDSNPEELLAENTYNELSQLTNKKVGSVSGSAPLQSIDYSYNIRGWLSEINKSQMAVSNLGGKLFAYKIKYTSRDGIENPDAVQFPGKSVIPKYNGNIAEVDWRAVQTLGDYPSLTPKRYGYSYDKSDRLTAGYYQNPNNPNSKENTESLAYDPNGNITSLYRTSVIENGSTIATLIDNLAYDYQGNRAIKIKDNSGNNTGYEGTAGNPIEYDLNGNMKNMVDKQITGIGYNYLNLPNTIAINLGQVTSDIATKYRADGIKVRKENTKTSIGIAGTTITKEVTDYLDGFQYYGKTTSGPGSGPGDPGTSSLMTDVSERAFEVQAFTPITIIEPGIDPVTGPITLIKDPELQFFPTAEGFYDYQKNQYIYQYKDHLGNTRVSFARNSAGALEIVDSNDYYPFGMNHLKTGIAYFAQSSYKNYKMQGQELQETGWYSFKWRNYMPDVGRFFNIDPLSEKYAYQSHYNFSENRVIDARELEGLEAVDFRKNDGFKNLIVAVQGWSGNTVKDHTQAQNRGDGSIDKTGLGALDQLSSKDTRVVIFDASRNENTKNDIGATISSFNKSHSDGEVVAVGHSLGGDNLVEKVNENKDLKINLMLTLDILDVYSDTEIKSENVSKVKNYYQTKDFYGGEKVTTSDDNKKTEVTNIHAPNSDHRSIDNDLSKKIMEVVKKELKHN</sequence>
<evidence type="ECO:0000259" key="2">
    <source>
        <dbReference type="Pfam" id="PF20041"/>
    </source>
</evidence>
<dbReference type="PATRIC" id="fig|1144316.3.peg.3436"/>
<feature type="chain" id="PRO_5003754584" evidence="1">
    <location>
        <begin position="24"/>
        <end position="1200"/>
    </location>
</feature>
<evidence type="ECO:0000313" key="4">
    <source>
        <dbReference type="Proteomes" id="UP000007509"/>
    </source>
</evidence>
<accession>J2STR9</accession>
<dbReference type="NCBIfam" id="TIGR03696">
    <property type="entry name" value="Rhs_assc_core"/>
    <property type="match status" value="1"/>
</dbReference>
<dbReference type="RefSeq" id="WP_007845862.1">
    <property type="nucleotide sequence ID" value="NZ_AKJY01000081.1"/>
</dbReference>
<gene>
    <name evidence="3" type="ORF">PMI13_03421</name>
</gene>
<dbReference type="Proteomes" id="UP000007509">
    <property type="component" value="Unassembled WGS sequence"/>
</dbReference>
<organism evidence="3 4">
    <name type="scientific">Chryseobacterium populi</name>
    <dbReference type="NCBI Taxonomy" id="1144316"/>
    <lineage>
        <taxon>Bacteria</taxon>
        <taxon>Pseudomonadati</taxon>
        <taxon>Bacteroidota</taxon>
        <taxon>Flavobacteriia</taxon>
        <taxon>Flavobacteriales</taxon>
        <taxon>Weeksellaceae</taxon>
        <taxon>Chryseobacterium group</taxon>
        <taxon>Chryseobacterium</taxon>
    </lineage>
</organism>
<dbReference type="PANTHER" id="PTHR32305">
    <property type="match status" value="1"/>
</dbReference>
<name>J2STR9_9FLAO</name>
<protein>
    <submittedName>
        <fullName evidence="3">RHS repeat-associated core domain protein containing protein</fullName>
    </submittedName>
</protein>